<feature type="domain" description="Attractin/MKLN-like beta-propeller" evidence="9">
    <location>
        <begin position="128"/>
        <end position="242"/>
    </location>
</feature>
<feature type="compositionally biased region" description="Polar residues" evidence="8">
    <location>
        <begin position="690"/>
        <end position="709"/>
    </location>
</feature>
<dbReference type="EMBL" id="OX365916">
    <property type="protein sequence ID" value="CAI4060365.1"/>
    <property type="molecule type" value="Genomic_DNA"/>
</dbReference>
<name>A0AA35JGJ4_SACUV</name>
<dbReference type="InterPro" id="IPR056737">
    <property type="entry name" value="Beta-prop_ATRN-MKLN-like"/>
</dbReference>
<dbReference type="GO" id="GO:0051321">
    <property type="term" value="P:meiotic cell cycle"/>
    <property type="evidence" value="ECO:0007669"/>
    <property type="project" value="UniProtKB-KW"/>
</dbReference>
<evidence type="ECO:0000256" key="5">
    <source>
        <dbReference type="ARBA" id="ARBA00022737"/>
    </source>
</evidence>
<keyword evidence="6" id="KW-0749">Sporulation</keyword>
<feature type="region of interest" description="Disordered" evidence="8">
    <location>
        <begin position="1709"/>
        <end position="1754"/>
    </location>
</feature>
<keyword evidence="5" id="KW-0677">Repeat</keyword>
<gene>
    <name evidence="10" type="primary">SUVC05G2160</name>
    <name evidence="10" type="ORF">SUVC_05G2160</name>
</gene>
<dbReference type="PANTHER" id="PTHR43503">
    <property type="entry name" value="MCG48959-RELATED"/>
    <property type="match status" value="1"/>
</dbReference>
<dbReference type="GO" id="GO:0045454">
    <property type="term" value="P:cell redox homeostasis"/>
    <property type="evidence" value="ECO:0007669"/>
    <property type="project" value="TreeGrafter"/>
</dbReference>
<evidence type="ECO:0000259" key="9">
    <source>
        <dbReference type="Pfam" id="PF24981"/>
    </source>
</evidence>
<dbReference type="Proteomes" id="UP001162090">
    <property type="component" value="Chromosome 5"/>
</dbReference>
<keyword evidence="4" id="KW-0597">Phosphoprotein</keyword>
<dbReference type="InterPro" id="IPR015915">
    <property type="entry name" value="Kelch-typ_b-propeller"/>
</dbReference>
<evidence type="ECO:0000256" key="6">
    <source>
        <dbReference type="ARBA" id="ARBA00022969"/>
    </source>
</evidence>
<accession>A0AA35JGJ4</accession>
<feature type="region of interest" description="Disordered" evidence="8">
    <location>
        <begin position="1310"/>
        <end position="1466"/>
    </location>
</feature>
<feature type="compositionally biased region" description="Basic and acidic residues" evidence="8">
    <location>
        <begin position="1358"/>
        <end position="1368"/>
    </location>
</feature>
<evidence type="ECO:0000256" key="4">
    <source>
        <dbReference type="ARBA" id="ARBA00022553"/>
    </source>
</evidence>
<feature type="compositionally biased region" description="Basic and acidic residues" evidence="8">
    <location>
        <begin position="1331"/>
        <end position="1340"/>
    </location>
</feature>
<feature type="compositionally biased region" description="Polar residues" evidence="8">
    <location>
        <begin position="774"/>
        <end position="786"/>
    </location>
</feature>
<feature type="compositionally biased region" description="Low complexity" evidence="8">
    <location>
        <begin position="887"/>
        <end position="916"/>
    </location>
</feature>
<evidence type="ECO:0000256" key="2">
    <source>
        <dbReference type="ARBA" id="ARBA00022441"/>
    </source>
</evidence>
<proteinExistence type="predicted"/>
<feature type="compositionally biased region" description="Low complexity" evidence="8">
    <location>
        <begin position="848"/>
        <end position="858"/>
    </location>
</feature>
<keyword evidence="3" id="KW-0963">Cytoplasm</keyword>
<evidence type="ECO:0000256" key="7">
    <source>
        <dbReference type="ARBA" id="ARBA00023254"/>
    </source>
</evidence>
<evidence type="ECO:0000256" key="3">
    <source>
        <dbReference type="ARBA" id="ARBA00022490"/>
    </source>
</evidence>
<comment type="subcellular location">
    <subcellularLocation>
        <location evidence="1">Cytoplasm</location>
    </subcellularLocation>
</comment>
<dbReference type="PANTHER" id="PTHR43503:SF2">
    <property type="entry name" value="NEGATIVE REGULATOR OF SPORULATION MDS3-RELATED"/>
    <property type="match status" value="1"/>
</dbReference>
<reference evidence="10" key="1">
    <citation type="submission" date="2022-10" db="EMBL/GenBank/DDBJ databases">
        <authorList>
            <person name="Byrne P K."/>
        </authorList>
    </citation>
    <scope>NUCLEOTIDE SEQUENCE</scope>
    <source>
        <strain evidence="10">CBS7001</strain>
    </source>
</reference>
<feature type="compositionally biased region" description="Low complexity" evidence="8">
    <location>
        <begin position="967"/>
        <end position="980"/>
    </location>
</feature>
<feature type="compositionally biased region" description="Basic and acidic residues" evidence="8">
    <location>
        <begin position="723"/>
        <end position="732"/>
    </location>
</feature>
<feature type="region of interest" description="Disordered" evidence="8">
    <location>
        <begin position="933"/>
        <end position="985"/>
    </location>
</feature>
<feature type="compositionally biased region" description="Polar residues" evidence="8">
    <location>
        <begin position="1421"/>
        <end position="1440"/>
    </location>
</feature>
<feature type="region of interest" description="Disordered" evidence="8">
    <location>
        <begin position="842"/>
        <end position="916"/>
    </location>
</feature>
<sequence length="1754" mass="194893">MFVLQPSSSVCYPLNLPIAPGPNLDEATRKKLTLECRTGAAVELARSGVFVHGGLTLPLNLPVINSLQLQKELILYFGKHKNRNTDFKTLADWISPEIFFLDLISRTWQRIITTIDTATGGDSNSDLHFKERLLHSMCFTESNIYIFGGLIVSPQNGYELIGTNELWKLDLKTKCWSLLSKNPQITRRFNHNMHILNENNENQDTKLVIVGGLDNMDIPIKKIDIFNLRTNAWESESKAGTIPDSKPPTKIWVNIDGMPISLSHDSNFSVLIENNEAEVPTLALYYPQDMTKTSRRGTNDDSFSNYTHIADEQSRVPKHPHHSHGDLRYLEEEDTESDSIKTLMSPIVILPLLAKSEGARMTSNPTQNNKGNSILQIPFHLQYPSGNYFNYNIVVIGFYPDPQPSNLHCFIYNIASGKWIKVNISCTECSTNMHRFWKLLIWKSHHQALLLGTKSNDFCSPSVQKFDHILAFSLPMLNGYNKLINEKNSGTSNNVAINCNPKLNLSLYDHLPYPTSPIPDQESSHTITQAHTVNDSRLPDLTSSATSQFENYSRYITVPLEMESTSSIFPSYAMVLGKDALEIFGETLSDFEFITADGDSIGVPVYLLRKRWGRYFDSLLSNGYANTSFNYEFNGDPSNIISFSPLPVSKGAKFDYSNQSSNGSLEKFFSKRDNSKSNSNINFKKPHSVDLTSSRSSPKQRALSHSRTSPLEPAFLTNDEEDRTNTPKREEIANNDLQKNSISNKKPTSTTCSSTGMVFRVPFQDIKNSKLGLSEQSSRSTRANSASPPPVHEKSIHYGSISNDMLSNTRSSYRGASTVGATRNNSIDDVYSSIRRASHPLQSHIVAKSSPNSISNPSPEEESSSRRKSSALRFIASPHKSRQPSFASTTSTASVVSSTSGRRRNSNQVSHLRSSSSSPVLPVLNILLPPQEKIPLEPLPPVPNVPSRRSSSLADYVQFSRDSPTASRGSSHSTRKSSCSDMRRVSNSSLLRSTLDSQLLNSSCGNDIPYEASIEEYGMINGRGEEGDEDNGDYNSFLPSNIRPVFSTINAVSINGDFKEGELISAKSYINSEKGRRLSYISNPESVESTNSNNNAIIELEPLLTPRSLYMPWSTASVRAFAEFFYTARINGKWLLAPVTLDLLIMAKTYEIPILYELITEVLYKITSKKEESLLVTCEALLNLFQSKISRYCNENEGKIRRMLDSNESYQDILEIKRSLVNIDNGYIDSYLLRNTSMAQSTDDSNVDTETTDMQHTRVSSLGSLASRAVPTVFAGGPRDSHNSIGSIAFPNSSSVQNFRRSVSLFSPTVKKKSSLSKETDPLDTYDEDAGDMHDSEMVKQHPNPPSTNGINPFIRKTSVDPTDKSLNEFDVGGRSGKPSYDKKEQIEQATLQGISNLDKSKISTSQSGSSGDEKDLQGANDVSKSSDTQKIGSSSNMKTNPFARDEFDSDSGSSSHSDSDDLDSQLGILPFTKMNKKLQEQTSQEFDDSIDPLYKISSSTPGSSRIHGSFSKYIRPSSQREDAPEYTNISSLENMVSPNALPPVDYVMKSIYRVSVLVNDKNLMIRTKEAIGLSKILKKLKKKVLQDISRMDDELREAGKPVDIYPRGSSSPTLSRQHSDITTFIKQQGNARPSLKLATSSPISEAFKKTSSKFIQPGSAQISPRTSVGDFTASQQRRQHMNKRFSTQTTHSTSALFMNPAIMPPAVNAGHRESEEENGEGFVAATKTNKREDVPSIDNDNSGNVFPFFGKRK</sequence>
<dbReference type="FunFam" id="2.120.10.80:FF:000117">
    <property type="entry name" value="Negative regulator of sporulation MDS3"/>
    <property type="match status" value="1"/>
</dbReference>
<dbReference type="Gene3D" id="2.120.10.80">
    <property type="entry name" value="Kelch-type beta propeller"/>
    <property type="match status" value="1"/>
</dbReference>
<dbReference type="GO" id="GO:0005829">
    <property type="term" value="C:cytosol"/>
    <property type="evidence" value="ECO:0007669"/>
    <property type="project" value="TreeGrafter"/>
</dbReference>
<feature type="compositionally biased region" description="Polar residues" evidence="8">
    <location>
        <begin position="735"/>
        <end position="754"/>
    </location>
</feature>
<protein>
    <recommendedName>
        <fullName evidence="9">Attractin/MKLN-like beta-propeller domain-containing protein</fullName>
    </recommendedName>
</protein>
<feature type="region of interest" description="Disordered" evidence="8">
    <location>
        <begin position="669"/>
        <end position="754"/>
    </location>
</feature>
<dbReference type="Pfam" id="PF24981">
    <property type="entry name" value="Beta-prop_ATRN-LZTR1"/>
    <property type="match status" value="1"/>
</dbReference>
<feature type="region of interest" description="Disordered" evidence="8">
    <location>
        <begin position="313"/>
        <end position="332"/>
    </location>
</feature>
<feature type="compositionally biased region" description="Polar residues" evidence="8">
    <location>
        <begin position="1388"/>
        <end position="1398"/>
    </location>
</feature>
<evidence type="ECO:0000313" key="11">
    <source>
        <dbReference type="Proteomes" id="UP001162090"/>
    </source>
</evidence>
<keyword evidence="7" id="KW-0469">Meiosis</keyword>
<feature type="region of interest" description="Disordered" evidence="8">
    <location>
        <begin position="771"/>
        <end position="796"/>
    </location>
</feature>
<evidence type="ECO:0000313" key="10">
    <source>
        <dbReference type="EMBL" id="CAI4060365.1"/>
    </source>
</evidence>
<evidence type="ECO:0000256" key="8">
    <source>
        <dbReference type="SAM" id="MobiDB-lite"/>
    </source>
</evidence>
<keyword evidence="2" id="KW-0880">Kelch repeat</keyword>
<dbReference type="GO" id="GO:0030435">
    <property type="term" value="P:sporulation resulting in formation of a cellular spore"/>
    <property type="evidence" value="ECO:0007669"/>
    <property type="project" value="UniProtKB-KW"/>
</dbReference>
<organism evidence="10 11">
    <name type="scientific">Saccharomyces uvarum</name>
    <name type="common">Yeast</name>
    <name type="synonym">Saccharomyces bayanus var. uvarum</name>
    <dbReference type="NCBI Taxonomy" id="230603"/>
    <lineage>
        <taxon>Eukaryota</taxon>
        <taxon>Fungi</taxon>
        <taxon>Dikarya</taxon>
        <taxon>Ascomycota</taxon>
        <taxon>Saccharomycotina</taxon>
        <taxon>Saccharomycetes</taxon>
        <taxon>Saccharomycetales</taxon>
        <taxon>Saccharomycetaceae</taxon>
        <taxon>Saccharomyces</taxon>
    </lineage>
</organism>
<dbReference type="GO" id="GO:0005739">
    <property type="term" value="C:mitochondrion"/>
    <property type="evidence" value="ECO:0007669"/>
    <property type="project" value="TreeGrafter"/>
</dbReference>
<dbReference type="SUPFAM" id="SSF117281">
    <property type="entry name" value="Kelch motif"/>
    <property type="match status" value="1"/>
</dbReference>
<evidence type="ECO:0000256" key="1">
    <source>
        <dbReference type="ARBA" id="ARBA00004496"/>
    </source>
</evidence>